<name>W2J921_PHYNI</name>
<dbReference type="EMBL" id="KI672374">
    <property type="protein sequence ID" value="ETL42182.1"/>
    <property type="molecule type" value="Genomic_DNA"/>
</dbReference>
<reference evidence="1 2" key="1">
    <citation type="submission" date="2013-11" db="EMBL/GenBank/DDBJ databases">
        <title>The Genome Sequence of Phytophthora parasitica CJ05E6.</title>
        <authorList>
            <consortium name="The Broad Institute Genomics Platform"/>
            <person name="Russ C."/>
            <person name="Tyler B."/>
            <person name="Panabieres F."/>
            <person name="Shan W."/>
            <person name="Tripathy S."/>
            <person name="Grunwald N."/>
            <person name="Machado M."/>
            <person name="Johnson C.S."/>
            <person name="Arredondo F."/>
            <person name="Hong C."/>
            <person name="Coffey M."/>
            <person name="Young S.K."/>
            <person name="Zeng Q."/>
            <person name="Gargeya S."/>
            <person name="Fitzgerald M."/>
            <person name="Abouelleil A."/>
            <person name="Alvarado L."/>
            <person name="Chapman S.B."/>
            <person name="Gainer-Dewar J."/>
            <person name="Goldberg J."/>
            <person name="Griggs A."/>
            <person name="Gujja S."/>
            <person name="Hansen M."/>
            <person name="Howarth C."/>
            <person name="Imamovic A."/>
            <person name="Ireland A."/>
            <person name="Larimer J."/>
            <person name="McCowan C."/>
            <person name="Murphy C."/>
            <person name="Pearson M."/>
            <person name="Poon T.W."/>
            <person name="Priest M."/>
            <person name="Roberts A."/>
            <person name="Saif S."/>
            <person name="Shea T."/>
            <person name="Sykes S."/>
            <person name="Wortman J."/>
            <person name="Nusbaum C."/>
            <person name="Birren B."/>
        </authorList>
    </citation>
    <scope>NUCLEOTIDE SEQUENCE [LARGE SCALE GENOMIC DNA]</scope>
    <source>
        <strain evidence="1 2">CJ05E6</strain>
    </source>
</reference>
<sequence length="52" mass="5594">EPCRDGSFASNGIDLVTLPDDAEVLADVVEAAHTLYDKKKPEVKNLLAVVRA</sequence>
<dbReference type="AlphaFoldDB" id="W2J921"/>
<evidence type="ECO:0000313" key="2">
    <source>
        <dbReference type="Proteomes" id="UP000053864"/>
    </source>
</evidence>
<evidence type="ECO:0000313" key="1">
    <source>
        <dbReference type="EMBL" id="ETL42182.1"/>
    </source>
</evidence>
<gene>
    <name evidence="1" type="ORF">L916_06954</name>
</gene>
<accession>W2J921</accession>
<dbReference type="Proteomes" id="UP000053864">
    <property type="component" value="Unassembled WGS sequence"/>
</dbReference>
<organism evidence="1 2">
    <name type="scientific">Phytophthora nicotianae</name>
    <name type="common">Potato buckeye rot agent</name>
    <name type="synonym">Phytophthora parasitica</name>
    <dbReference type="NCBI Taxonomy" id="4792"/>
    <lineage>
        <taxon>Eukaryota</taxon>
        <taxon>Sar</taxon>
        <taxon>Stramenopiles</taxon>
        <taxon>Oomycota</taxon>
        <taxon>Peronosporomycetes</taxon>
        <taxon>Peronosporales</taxon>
        <taxon>Peronosporaceae</taxon>
        <taxon>Phytophthora</taxon>
    </lineage>
</organism>
<feature type="non-terminal residue" evidence="1">
    <location>
        <position position="1"/>
    </location>
</feature>
<proteinExistence type="predicted"/>
<protein>
    <submittedName>
        <fullName evidence="1">Uncharacterized protein</fullName>
    </submittedName>
</protein>